<dbReference type="PANTHER" id="PTHR46481">
    <property type="entry name" value="ZINC FINGER BED DOMAIN-CONTAINING PROTEIN 4"/>
    <property type="match status" value="1"/>
</dbReference>
<dbReference type="GO" id="GO:0005634">
    <property type="term" value="C:nucleus"/>
    <property type="evidence" value="ECO:0007669"/>
    <property type="project" value="UniProtKB-SubCell"/>
</dbReference>
<evidence type="ECO:0000313" key="6">
    <source>
        <dbReference type="EMBL" id="CAA3027478.1"/>
    </source>
</evidence>
<evidence type="ECO:0000256" key="4">
    <source>
        <dbReference type="ARBA" id="ARBA00022833"/>
    </source>
</evidence>
<protein>
    <submittedName>
        <fullName evidence="6">Zinc finger BED domain-containing RICESLEEPER 2-like</fullName>
    </submittedName>
</protein>
<evidence type="ECO:0000256" key="3">
    <source>
        <dbReference type="ARBA" id="ARBA00022771"/>
    </source>
</evidence>
<keyword evidence="4" id="KW-0862">Zinc</keyword>
<keyword evidence="5" id="KW-0539">Nucleus</keyword>
<keyword evidence="3" id="KW-0863">Zinc-finger</keyword>
<evidence type="ECO:0000313" key="7">
    <source>
        <dbReference type="Proteomes" id="UP000594638"/>
    </source>
</evidence>
<dbReference type="Gramene" id="OE9A114581T1">
    <property type="protein sequence ID" value="OE9A114581C1"/>
    <property type="gene ID" value="OE9A114581"/>
</dbReference>
<dbReference type="GO" id="GO:0008270">
    <property type="term" value="F:zinc ion binding"/>
    <property type="evidence" value="ECO:0007669"/>
    <property type="project" value="UniProtKB-KW"/>
</dbReference>
<sequence>MIIIDELAFSFVEGVGFKEFVHQLYPRFEVPCRRTIARDVLHETKESLRIKFINDRQRFSLTTDCWTSIQNINYMIVTAHFIDRSWKLHKRILTFFVVLNYKGETIGKLIENCLLDWGIERVGTITVDNASTNDTAIIYVKNKLKNWKLDDTMILGGSYLHVRCSTHIVNLIVQEGLKEFNPSIERIRNAVKYF</sequence>
<organism evidence="6 7">
    <name type="scientific">Olea europaea subsp. europaea</name>
    <dbReference type="NCBI Taxonomy" id="158383"/>
    <lineage>
        <taxon>Eukaryota</taxon>
        <taxon>Viridiplantae</taxon>
        <taxon>Streptophyta</taxon>
        <taxon>Embryophyta</taxon>
        <taxon>Tracheophyta</taxon>
        <taxon>Spermatophyta</taxon>
        <taxon>Magnoliopsida</taxon>
        <taxon>eudicotyledons</taxon>
        <taxon>Gunneridae</taxon>
        <taxon>Pentapetalae</taxon>
        <taxon>asterids</taxon>
        <taxon>lamiids</taxon>
        <taxon>Lamiales</taxon>
        <taxon>Oleaceae</taxon>
        <taxon>Oleeae</taxon>
        <taxon>Olea</taxon>
    </lineage>
</organism>
<keyword evidence="7" id="KW-1185">Reference proteome</keyword>
<keyword evidence="2" id="KW-0479">Metal-binding</keyword>
<comment type="caution">
    <text evidence="6">The sequence shown here is derived from an EMBL/GenBank/DDBJ whole genome shotgun (WGS) entry which is preliminary data.</text>
</comment>
<evidence type="ECO:0000256" key="2">
    <source>
        <dbReference type="ARBA" id="ARBA00022723"/>
    </source>
</evidence>
<dbReference type="OrthoDB" id="1932840at2759"/>
<evidence type="ECO:0000256" key="1">
    <source>
        <dbReference type="ARBA" id="ARBA00004123"/>
    </source>
</evidence>
<reference evidence="6 7" key="1">
    <citation type="submission" date="2019-12" db="EMBL/GenBank/DDBJ databases">
        <authorList>
            <person name="Alioto T."/>
            <person name="Alioto T."/>
            <person name="Gomez Garrido J."/>
        </authorList>
    </citation>
    <scope>NUCLEOTIDE SEQUENCE [LARGE SCALE GENOMIC DNA]</scope>
</reference>
<dbReference type="SUPFAM" id="SSF140996">
    <property type="entry name" value="Hermes dimerisation domain"/>
    <property type="match status" value="1"/>
</dbReference>
<accession>A0A8S0V1X5</accession>
<dbReference type="EMBL" id="CACTIH010009206">
    <property type="protein sequence ID" value="CAA3027478.1"/>
    <property type="molecule type" value="Genomic_DNA"/>
</dbReference>
<dbReference type="InterPro" id="IPR012337">
    <property type="entry name" value="RNaseH-like_sf"/>
</dbReference>
<dbReference type="PANTHER" id="PTHR46481:SF10">
    <property type="entry name" value="ZINC FINGER BED DOMAIN-CONTAINING PROTEIN 39"/>
    <property type="match status" value="1"/>
</dbReference>
<dbReference type="InterPro" id="IPR052035">
    <property type="entry name" value="ZnF_BED_domain_contain"/>
</dbReference>
<dbReference type="AlphaFoldDB" id="A0A8S0V1X5"/>
<gene>
    <name evidence="6" type="ORF">OLEA9_A114581</name>
</gene>
<dbReference type="Proteomes" id="UP000594638">
    <property type="component" value="Unassembled WGS sequence"/>
</dbReference>
<proteinExistence type="predicted"/>
<name>A0A8S0V1X5_OLEEU</name>
<evidence type="ECO:0000256" key="5">
    <source>
        <dbReference type="ARBA" id="ARBA00023242"/>
    </source>
</evidence>
<dbReference type="SUPFAM" id="SSF53098">
    <property type="entry name" value="Ribonuclease H-like"/>
    <property type="match status" value="1"/>
</dbReference>
<comment type="subcellular location">
    <subcellularLocation>
        <location evidence="1">Nucleus</location>
    </subcellularLocation>
</comment>